<comment type="caution">
    <text evidence="2">The sequence shown here is derived from an EMBL/GenBank/DDBJ whole genome shotgun (WGS) entry which is preliminary data.</text>
</comment>
<dbReference type="Proteomes" id="UP000019184">
    <property type="component" value="Unassembled WGS sequence"/>
</dbReference>
<name>A0A7U7J303_9GAMM</name>
<gene>
    <name evidence="2" type="ORF">BN874_1420006</name>
</gene>
<keyword evidence="3" id="KW-1185">Reference proteome</keyword>
<organism evidence="2 3">
    <name type="scientific">Candidatus Contendobacter odensis Run_B_J11</name>
    <dbReference type="NCBI Taxonomy" id="1400861"/>
    <lineage>
        <taxon>Bacteria</taxon>
        <taxon>Pseudomonadati</taxon>
        <taxon>Pseudomonadota</taxon>
        <taxon>Gammaproteobacteria</taxon>
        <taxon>Candidatus Competibacteraceae</taxon>
        <taxon>Candidatus Contendibacter</taxon>
    </lineage>
</organism>
<proteinExistence type="predicted"/>
<reference evidence="2 3" key="1">
    <citation type="journal article" date="2014" name="ISME J.">
        <title>Candidatus Competibacter-lineage genomes retrieved from metagenomes reveal functional metabolic diversity.</title>
        <authorList>
            <person name="McIlroy S.J."/>
            <person name="Albertsen M."/>
            <person name="Andresen E.K."/>
            <person name="Saunders A.M."/>
            <person name="Kristiansen R."/>
            <person name="Stokholm-Bjerregaard M."/>
            <person name="Nielsen K.L."/>
            <person name="Nielsen P.H."/>
        </authorList>
    </citation>
    <scope>NUCLEOTIDE SEQUENCE [LARGE SCALE GENOMIC DNA]</scope>
    <source>
        <strain evidence="2 3">Run_B_J11</strain>
    </source>
</reference>
<dbReference type="AlphaFoldDB" id="A0A7U7J303"/>
<evidence type="ECO:0000313" key="3">
    <source>
        <dbReference type="Proteomes" id="UP000019184"/>
    </source>
</evidence>
<evidence type="ECO:0000256" key="1">
    <source>
        <dbReference type="SAM" id="MobiDB-lite"/>
    </source>
</evidence>
<feature type="region of interest" description="Disordered" evidence="1">
    <location>
        <begin position="44"/>
        <end position="69"/>
    </location>
</feature>
<dbReference type="EMBL" id="CBTK010000049">
    <property type="protein sequence ID" value="CDH44037.1"/>
    <property type="molecule type" value="Genomic_DNA"/>
</dbReference>
<sequence>MKGLIPRQPFHQRGMSNPVMAADQKGLQGAGLPLNHRWMFRQFAESPQGGRADPQQSAHFTGAIDRPPK</sequence>
<protein>
    <submittedName>
        <fullName evidence="2">Uncharacterized protein</fullName>
    </submittedName>
</protein>
<dbReference type="RefSeq" id="WP_154724743.1">
    <property type="nucleotide sequence ID" value="NZ_CBTK010000049.1"/>
</dbReference>
<accession>A0A7U7J303</accession>
<evidence type="ECO:0000313" key="2">
    <source>
        <dbReference type="EMBL" id="CDH44037.1"/>
    </source>
</evidence>